<reference evidence="1 2" key="1">
    <citation type="submission" date="2018-03" db="EMBL/GenBank/DDBJ databases">
        <title>Cross-interface Injection: A General Nanoliter Liquid Handling Method Applied to Single Cells Genome Amplification Automated Nanoliter Liquid Handling Applied to Single Cell Multiple Displacement Amplification.</title>
        <authorList>
            <person name="Yun J."/>
            <person name="Xu P."/>
            <person name="Xu J."/>
            <person name="Dai X."/>
            <person name="Wang Y."/>
            <person name="Zheng X."/>
            <person name="Cao C."/>
            <person name="Yi Q."/>
            <person name="Zhu Y."/>
            <person name="Wang L."/>
            <person name="Dong Z."/>
            <person name="Huang Y."/>
            <person name="Huang L."/>
            <person name="Du W."/>
        </authorList>
    </citation>
    <scope>NUCLEOTIDE SEQUENCE [LARGE SCALE GENOMIC DNA]</scope>
    <source>
        <strain evidence="1 2">Z-D1-2</strain>
    </source>
</reference>
<dbReference type="EMBL" id="PYVU01000047">
    <property type="protein sequence ID" value="PTB96523.1"/>
    <property type="molecule type" value="Genomic_DNA"/>
</dbReference>
<protein>
    <submittedName>
        <fullName evidence="1">Uncharacterized protein</fullName>
    </submittedName>
</protein>
<evidence type="ECO:0000313" key="1">
    <source>
        <dbReference type="EMBL" id="PTB96523.1"/>
    </source>
</evidence>
<organism evidence="1 2">
    <name type="scientific">Marivirga lumbricoides</name>
    <dbReference type="NCBI Taxonomy" id="1046115"/>
    <lineage>
        <taxon>Bacteria</taxon>
        <taxon>Pseudomonadati</taxon>
        <taxon>Bacteroidota</taxon>
        <taxon>Cytophagia</taxon>
        <taxon>Cytophagales</taxon>
        <taxon>Marivirgaceae</taxon>
        <taxon>Marivirga</taxon>
    </lineage>
</organism>
<name>A0A2T4DRT0_9BACT</name>
<dbReference type="AlphaFoldDB" id="A0A2T4DRT0"/>
<evidence type="ECO:0000313" key="2">
    <source>
        <dbReference type="Proteomes" id="UP000240608"/>
    </source>
</evidence>
<sequence>MIIKFFTVSVLNLFLVYNSVSQEMESKDNWLERKGGKLFYGLEGYSFTSFLKITNGVLAYSQEKGKVFYLNNEHVIKKQWDVKTHHKVLENPQFYYYDYNTVVLGSFLDKNALWFDLGKLEMYEKREKKNNKSKFLKIHNYYNIRFGNYQLVLNQNNNHSKILASLYAYKGIRKKKVYILDIPNSGVANTGNIIDFKVYQNHLWLLDVIDKKIIVFNKDLNVILEKDIKDLWSYNYLEGVQKTGLMIKIDCQFYYDNINDSLYLSKQSYSTTNGIDRNTSLYTVSLNDGNMELNKILERDSYLNIKQISAGKMYILEPGQEKALKDRSFSIIDQGKYSYIYEIAL</sequence>
<accession>A0A2T4DRT0</accession>
<proteinExistence type="predicted"/>
<comment type="caution">
    <text evidence="1">The sequence shown here is derived from an EMBL/GenBank/DDBJ whole genome shotgun (WGS) entry which is preliminary data.</text>
</comment>
<gene>
    <name evidence="1" type="ORF">C9994_06970</name>
</gene>
<dbReference type="Proteomes" id="UP000240608">
    <property type="component" value="Unassembled WGS sequence"/>
</dbReference>